<name>A0A2J6R348_HYAVF</name>
<keyword evidence="3" id="KW-1185">Reference proteome</keyword>
<organism evidence="2 3">
    <name type="scientific">Hyaloscypha variabilis (strain UAMH 11265 / GT02V1 / F)</name>
    <name type="common">Meliniomyces variabilis</name>
    <dbReference type="NCBI Taxonomy" id="1149755"/>
    <lineage>
        <taxon>Eukaryota</taxon>
        <taxon>Fungi</taxon>
        <taxon>Dikarya</taxon>
        <taxon>Ascomycota</taxon>
        <taxon>Pezizomycotina</taxon>
        <taxon>Leotiomycetes</taxon>
        <taxon>Helotiales</taxon>
        <taxon>Hyaloscyphaceae</taxon>
        <taxon>Hyaloscypha</taxon>
        <taxon>Hyaloscypha variabilis</taxon>
    </lineage>
</organism>
<protein>
    <recommendedName>
        <fullName evidence="1">2EXR domain-containing protein</fullName>
    </recommendedName>
</protein>
<gene>
    <name evidence="2" type="ORF">L207DRAFT_535663</name>
</gene>
<evidence type="ECO:0000259" key="1">
    <source>
        <dbReference type="Pfam" id="PF20150"/>
    </source>
</evidence>
<dbReference type="AlphaFoldDB" id="A0A2J6R348"/>
<dbReference type="EMBL" id="KZ613957">
    <property type="protein sequence ID" value="PMD32950.1"/>
    <property type="molecule type" value="Genomic_DNA"/>
</dbReference>
<accession>A0A2J6R348</accession>
<dbReference type="PANTHER" id="PTHR35910:SF6">
    <property type="entry name" value="2EXR DOMAIN-CONTAINING PROTEIN"/>
    <property type="match status" value="1"/>
</dbReference>
<sequence>MSRLQKLHDQFSKLMIPLPELETFTKFPELPPELRARVWRFVSWYSSEILLEERNSGLKPQFLLPNGPSILFTSRESRTEAKRYYTLCRMLQIPAIPHDAVFSWPAPQPLPPVTKMPLNASRNAVWVNFDVDSFVFRHFLMPHFGRTVSQMSLDGAFDFDVSAMTRIQHLVIETNGTGLLMPYLTALTPLLRHGSLQSLVVRTMFMVNCQEYILFDYEMRKNAQEVEEIIALIGKRNNWKVPVTVEIGYRRRLELKEYGHGWSSSQLF</sequence>
<evidence type="ECO:0000313" key="3">
    <source>
        <dbReference type="Proteomes" id="UP000235786"/>
    </source>
</evidence>
<feature type="domain" description="2EXR" evidence="1">
    <location>
        <begin position="24"/>
        <end position="133"/>
    </location>
</feature>
<dbReference type="PANTHER" id="PTHR35910">
    <property type="entry name" value="2EXR DOMAIN-CONTAINING PROTEIN"/>
    <property type="match status" value="1"/>
</dbReference>
<dbReference type="Proteomes" id="UP000235786">
    <property type="component" value="Unassembled WGS sequence"/>
</dbReference>
<reference evidence="2 3" key="1">
    <citation type="submission" date="2016-04" db="EMBL/GenBank/DDBJ databases">
        <title>A degradative enzymes factory behind the ericoid mycorrhizal symbiosis.</title>
        <authorList>
            <consortium name="DOE Joint Genome Institute"/>
            <person name="Martino E."/>
            <person name="Morin E."/>
            <person name="Grelet G."/>
            <person name="Kuo A."/>
            <person name="Kohler A."/>
            <person name="Daghino S."/>
            <person name="Barry K."/>
            <person name="Choi C."/>
            <person name="Cichocki N."/>
            <person name="Clum A."/>
            <person name="Copeland A."/>
            <person name="Hainaut M."/>
            <person name="Haridas S."/>
            <person name="Labutti K."/>
            <person name="Lindquist E."/>
            <person name="Lipzen A."/>
            <person name="Khouja H.-R."/>
            <person name="Murat C."/>
            <person name="Ohm R."/>
            <person name="Olson A."/>
            <person name="Spatafora J."/>
            <person name="Veneault-Fourrey C."/>
            <person name="Henrissat B."/>
            <person name="Grigoriev I."/>
            <person name="Martin F."/>
            <person name="Perotto S."/>
        </authorList>
    </citation>
    <scope>NUCLEOTIDE SEQUENCE [LARGE SCALE GENOMIC DNA]</scope>
    <source>
        <strain evidence="2 3">F</strain>
    </source>
</reference>
<dbReference type="OrthoDB" id="3561020at2759"/>
<dbReference type="Pfam" id="PF20150">
    <property type="entry name" value="2EXR"/>
    <property type="match status" value="1"/>
</dbReference>
<dbReference type="InterPro" id="IPR045518">
    <property type="entry name" value="2EXR"/>
</dbReference>
<evidence type="ECO:0000313" key="2">
    <source>
        <dbReference type="EMBL" id="PMD32950.1"/>
    </source>
</evidence>
<proteinExistence type="predicted"/>